<dbReference type="GO" id="GO:0005739">
    <property type="term" value="C:mitochondrion"/>
    <property type="evidence" value="ECO:0007669"/>
    <property type="project" value="TreeGrafter"/>
</dbReference>
<proteinExistence type="inferred from homology"/>
<comment type="pathway">
    <text evidence="1">Protein modification; protein lipoylation via exogenous pathway; protein N(6)-(lipoyl)lysine from lipoate: step 2/2.</text>
</comment>
<accession>A0AAD9P374</accession>
<dbReference type="PANTHER" id="PTHR12561">
    <property type="entry name" value="LIPOATE-PROTEIN LIGASE"/>
    <property type="match status" value="1"/>
</dbReference>
<organism evidence="5 6">
    <name type="scientific">Ridgeia piscesae</name>
    <name type="common">Tubeworm</name>
    <dbReference type="NCBI Taxonomy" id="27915"/>
    <lineage>
        <taxon>Eukaryota</taxon>
        <taxon>Metazoa</taxon>
        <taxon>Spiralia</taxon>
        <taxon>Lophotrochozoa</taxon>
        <taxon>Annelida</taxon>
        <taxon>Polychaeta</taxon>
        <taxon>Sedentaria</taxon>
        <taxon>Canalipalpata</taxon>
        <taxon>Sabellida</taxon>
        <taxon>Siboglinidae</taxon>
        <taxon>Ridgeia</taxon>
    </lineage>
</organism>
<name>A0AAD9P374_RIDPI</name>
<dbReference type="CDD" id="cd16443">
    <property type="entry name" value="LplA"/>
    <property type="match status" value="1"/>
</dbReference>
<evidence type="ECO:0000313" key="6">
    <source>
        <dbReference type="Proteomes" id="UP001209878"/>
    </source>
</evidence>
<comment type="similarity">
    <text evidence="2">Belongs to the LplA family.</text>
</comment>
<evidence type="ECO:0000256" key="3">
    <source>
        <dbReference type="SAM" id="SignalP"/>
    </source>
</evidence>
<dbReference type="InterPro" id="IPR004143">
    <property type="entry name" value="BPL_LPL_catalytic"/>
</dbReference>
<dbReference type="AlphaFoldDB" id="A0AAD9P374"/>
<dbReference type="FunFam" id="3.30.930.10:FF:000045">
    <property type="entry name" value="lipoyltransferase 1, mitochondrial"/>
    <property type="match status" value="1"/>
</dbReference>
<dbReference type="PROSITE" id="PS51733">
    <property type="entry name" value="BPL_LPL_CATALYTIC"/>
    <property type="match status" value="1"/>
</dbReference>
<evidence type="ECO:0000256" key="2">
    <source>
        <dbReference type="ARBA" id="ARBA00008242"/>
    </source>
</evidence>
<evidence type="ECO:0000259" key="4">
    <source>
        <dbReference type="PROSITE" id="PS51733"/>
    </source>
</evidence>
<feature type="chain" id="PRO_5042130593" description="BPL/LPL catalytic domain-containing protein" evidence="3">
    <location>
        <begin position="18"/>
        <end position="420"/>
    </location>
</feature>
<dbReference type="EMBL" id="JAODUO010000174">
    <property type="protein sequence ID" value="KAK2187224.1"/>
    <property type="molecule type" value="Genomic_DNA"/>
</dbReference>
<gene>
    <name evidence="5" type="ORF">NP493_175g03024</name>
</gene>
<feature type="domain" description="BPL/LPL catalytic" evidence="4">
    <location>
        <begin position="95"/>
        <end position="280"/>
    </location>
</feature>
<keyword evidence="6" id="KW-1185">Reference proteome</keyword>
<dbReference type="SUPFAM" id="SSF55681">
    <property type="entry name" value="Class II aaRS and biotin synthetases"/>
    <property type="match status" value="1"/>
</dbReference>
<feature type="signal peptide" evidence="3">
    <location>
        <begin position="1"/>
        <end position="17"/>
    </location>
</feature>
<comment type="caution">
    <text evidence="5">The sequence shown here is derived from an EMBL/GenBank/DDBJ whole genome shotgun (WGS) entry which is preliminary data.</text>
</comment>
<dbReference type="InterPro" id="IPR004562">
    <property type="entry name" value="LipoylTrfase_LipoateP_Ligase"/>
</dbReference>
<keyword evidence="3" id="KW-0732">Signal</keyword>
<protein>
    <recommendedName>
        <fullName evidence="4">BPL/LPL catalytic domain-containing protein</fullName>
    </recommendedName>
</protein>
<dbReference type="PANTHER" id="PTHR12561:SF3">
    <property type="entry name" value="LIPOYLTRANSFERASE 1, MITOCHONDRIAL"/>
    <property type="match status" value="1"/>
</dbReference>
<evidence type="ECO:0000256" key="1">
    <source>
        <dbReference type="ARBA" id="ARBA00005085"/>
    </source>
</evidence>
<dbReference type="InterPro" id="IPR045864">
    <property type="entry name" value="aa-tRNA-synth_II/BPL/LPL"/>
</dbReference>
<dbReference type="GO" id="GO:0009249">
    <property type="term" value="P:protein lipoylation"/>
    <property type="evidence" value="ECO:0007669"/>
    <property type="project" value="InterPro"/>
</dbReference>
<evidence type="ECO:0000313" key="5">
    <source>
        <dbReference type="EMBL" id="KAK2187224.1"/>
    </source>
</evidence>
<dbReference type="Proteomes" id="UP001209878">
    <property type="component" value="Unassembled WGS sequence"/>
</dbReference>
<sequence>MWFNQVASCFSALCANAFKLTTMSKVVGVVKTICDPKHNSRNIVFQQQYYFSTMPTVKKDTATFTQTGHGVYILTTKNIYYNLALEDWLYKNGNFDNGELLLLWRNQPCIVIGRHQNVWAECNILDALRQGVDIARRRSGGGTVYHDLGNLNCTFFTSRKRYNRKHNLEVIAQALRDKWKLNLSVSKRDDMLLDDNFKISGTAAKLGQNTAYHHCTLLFDVHVDQLCTLLHSPMKGLESRATESTRSFVKNLCEVNNTINYTSLVDCVISEYFLAHHKHEVTYVDPTLEEQFPGIGKLQDDLRCWDWIYGHSPAFSLRYSANGSLGGITSHLMMHITVEKGHIENIDMELAGCDDSYKELLAEVCETLIGCRFWPMHITIALISMQLHLNSPELWALINKCFSGFLEPNCHIEQNIKETM</sequence>
<dbReference type="Gene3D" id="3.30.390.50">
    <property type="entry name" value="CO dehydrogenase flavoprotein, C-terminal domain"/>
    <property type="match status" value="1"/>
</dbReference>
<dbReference type="NCBIfam" id="TIGR00545">
    <property type="entry name" value="lipoyltrans"/>
    <property type="match status" value="1"/>
</dbReference>
<dbReference type="Pfam" id="PF21948">
    <property type="entry name" value="LplA-B_cat"/>
    <property type="match status" value="1"/>
</dbReference>
<dbReference type="Gene3D" id="3.30.930.10">
    <property type="entry name" value="Bira Bifunctional Protein, Domain 2"/>
    <property type="match status" value="1"/>
</dbReference>
<reference evidence="5" key="1">
    <citation type="journal article" date="2023" name="Mol. Biol. Evol.">
        <title>Third-Generation Sequencing Reveals the Adaptive Role of the Epigenome in Three Deep-Sea Polychaetes.</title>
        <authorList>
            <person name="Perez M."/>
            <person name="Aroh O."/>
            <person name="Sun Y."/>
            <person name="Lan Y."/>
            <person name="Juniper S.K."/>
            <person name="Young C.R."/>
            <person name="Angers B."/>
            <person name="Qian P.Y."/>
        </authorList>
    </citation>
    <scope>NUCLEOTIDE SEQUENCE</scope>
    <source>
        <strain evidence="5">R07B-5</strain>
    </source>
</reference>
<dbReference type="GO" id="GO:0017118">
    <property type="term" value="F:lipoyltransferase activity"/>
    <property type="evidence" value="ECO:0007669"/>
    <property type="project" value="TreeGrafter"/>
</dbReference>